<reference evidence="1 2" key="1">
    <citation type="submission" date="2024-01" db="EMBL/GenBank/DDBJ databases">
        <authorList>
            <consortium name="Genoscope - CEA"/>
            <person name="William W."/>
        </authorList>
    </citation>
    <scope>NUCLEOTIDE SEQUENCE [LARGE SCALE GENOMIC DNA]</scope>
    <source>
        <strain evidence="1 2">29B2s-10</strain>
    </source>
</reference>
<dbReference type="Pfam" id="PF04628">
    <property type="entry name" value="Sedlin_N"/>
    <property type="match status" value="1"/>
</dbReference>
<protein>
    <submittedName>
        <fullName evidence="1">TRAPP-associated protein Tca17p</fullName>
    </submittedName>
</protein>
<organism evidence="1 2">
    <name type="scientific">[Candida] anglica</name>
    <dbReference type="NCBI Taxonomy" id="148631"/>
    <lineage>
        <taxon>Eukaryota</taxon>
        <taxon>Fungi</taxon>
        <taxon>Dikarya</taxon>
        <taxon>Ascomycota</taxon>
        <taxon>Saccharomycotina</taxon>
        <taxon>Pichiomycetes</taxon>
        <taxon>Debaryomycetaceae</taxon>
        <taxon>Kurtzmaniella</taxon>
    </lineage>
</organism>
<accession>A0ABP0EC73</accession>
<gene>
    <name evidence="1" type="primary">TCA17</name>
    <name evidence="1" type="ORF">CAAN4_B09648</name>
</gene>
<evidence type="ECO:0000313" key="2">
    <source>
        <dbReference type="Proteomes" id="UP001497600"/>
    </source>
</evidence>
<dbReference type="SUPFAM" id="SSF64356">
    <property type="entry name" value="SNARE-like"/>
    <property type="match status" value="1"/>
</dbReference>
<dbReference type="Proteomes" id="UP001497600">
    <property type="component" value="Chromosome B"/>
</dbReference>
<name>A0ABP0EC73_9ASCO</name>
<dbReference type="Gene3D" id="3.30.450.70">
    <property type="match status" value="1"/>
</dbReference>
<dbReference type="InterPro" id="IPR011012">
    <property type="entry name" value="Longin-like_dom_sf"/>
</dbReference>
<dbReference type="EMBL" id="OZ004254">
    <property type="protein sequence ID" value="CAK7897413.1"/>
    <property type="molecule type" value="Genomic_DNA"/>
</dbReference>
<sequence length="169" mass="18873">MSTPPIENNDIKIRFISLISPNDQPLYIQSFDGSKDSANYLKYNFLSHMALDVFASPASLGLKEQIRSSEDGSLLLLIQDGVRVYGYETNTNLKIIIGLGEGEVDQEDTGEANSHSSVNRSLEEVFVQVHKCYLRVICNPFVDMTGNNDSLLSTPSFDLSIKHIVNEWN</sequence>
<proteinExistence type="predicted"/>
<dbReference type="PANTHER" id="PTHR12403">
    <property type="entry name" value="TRAFFICKING PROTEIN PARTICLE COMPLEX SUBUNIT 2"/>
    <property type="match status" value="1"/>
</dbReference>
<evidence type="ECO:0000313" key="1">
    <source>
        <dbReference type="EMBL" id="CAK7897413.1"/>
    </source>
</evidence>
<keyword evidence="2" id="KW-1185">Reference proteome</keyword>
<dbReference type="InterPro" id="IPR006722">
    <property type="entry name" value="Sedlin"/>
</dbReference>